<dbReference type="EMBL" id="JBHSNS010000011">
    <property type="protein sequence ID" value="MFC5730830.1"/>
    <property type="molecule type" value="Genomic_DNA"/>
</dbReference>
<dbReference type="SUPFAM" id="SSF110849">
    <property type="entry name" value="ParB/Sulfiredoxin"/>
    <property type="match status" value="1"/>
</dbReference>
<keyword evidence="3" id="KW-1185">Reference proteome</keyword>
<evidence type="ECO:0000313" key="2">
    <source>
        <dbReference type="EMBL" id="MFC5730830.1"/>
    </source>
</evidence>
<protein>
    <submittedName>
        <fullName evidence="2">ParB N-terminal domain-containing protein</fullName>
    </submittedName>
</protein>
<evidence type="ECO:0000313" key="3">
    <source>
        <dbReference type="Proteomes" id="UP001596072"/>
    </source>
</evidence>
<accession>A0ABW0ZQQ9</accession>
<dbReference type="InterPro" id="IPR036086">
    <property type="entry name" value="ParB/Sulfiredoxin_sf"/>
</dbReference>
<proteinExistence type="predicted"/>
<evidence type="ECO:0000256" key="1">
    <source>
        <dbReference type="SAM" id="MobiDB-lite"/>
    </source>
</evidence>
<reference evidence="3" key="1">
    <citation type="journal article" date="2019" name="Int. J. Syst. Evol. Microbiol.">
        <title>The Global Catalogue of Microorganisms (GCM) 10K type strain sequencing project: providing services to taxonomists for standard genome sequencing and annotation.</title>
        <authorList>
            <consortium name="The Broad Institute Genomics Platform"/>
            <consortium name="The Broad Institute Genome Sequencing Center for Infectious Disease"/>
            <person name="Wu L."/>
            <person name="Ma J."/>
        </authorList>
    </citation>
    <scope>NUCLEOTIDE SEQUENCE [LARGE SCALE GENOMIC DNA]</scope>
    <source>
        <strain evidence="3">YIM 94188</strain>
    </source>
</reference>
<sequence length="189" mass="20263">MKERGVLEAVTVYRNEDGRYVLLRGQRRTVTAAEIGTPTGLIPARVAPQPADADRIGDQMVENIHRSGMREAEIVVDELSPTGVAYRDTGRLAALSHSQPTSSCQSGGPGTPTGCGGGVDQIKDQFRARRWLARARPGQCVPSCGTGPSDGPSACPWASRLSKEPPCPRPGLAFVSCPRHLRSSCWQWG</sequence>
<organism evidence="2 3">
    <name type="scientific">Nocardioides vastitatis</name>
    <dbReference type="NCBI Taxonomy" id="2568655"/>
    <lineage>
        <taxon>Bacteria</taxon>
        <taxon>Bacillati</taxon>
        <taxon>Actinomycetota</taxon>
        <taxon>Actinomycetes</taxon>
        <taxon>Propionibacteriales</taxon>
        <taxon>Nocardioidaceae</taxon>
        <taxon>Nocardioides</taxon>
    </lineage>
</organism>
<comment type="caution">
    <text evidence="2">The sequence shown here is derived from an EMBL/GenBank/DDBJ whole genome shotgun (WGS) entry which is preliminary data.</text>
</comment>
<dbReference type="Proteomes" id="UP001596072">
    <property type="component" value="Unassembled WGS sequence"/>
</dbReference>
<feature type="compositionally biased region" description="Gly residues" evidence="1">
    <location>
        <begin position="107"/>
        <end position="119"/>
    </location>
</feature>
<gene>
    <name evidence="2" type="ORF">ACFPQB_18055</name>
</gene>
<feature type="region of interest" description="Disordered" evidence="1">
    <location>
        <begin position="97"/>
        <end position="120"/>
    </location>
</feature>
<name>A0ABW0ZQQ9_9ACTN</name>
<dbReference type="RefSeq" id="WP_240769479.1">
    <property type="nucleotide sequence ID" value="NZ_JBHSNS010000011.1"/>
</dbReference>